<dbReference type="GO" id="GO:0006935">
    <property type="term" value="P:chemotaxis"/>
    <property type="evidence" value="ECO:0007669"/>
    <property type="project" value="UniProtKB-KW"/>
</dbReference>
<keyword evidence="8 13" id="KW-0472">Membrane</keyword>
<dbReference type="CDD" id="cd06225">
    <property type="entry name" value="HAMP"/>
    <property type="match status" value="1"/>
</dbReference>
<sequence>MRCLNRMTIRLSWSLVLLAFGVIILGIGALGLYANHHGRTAFGDLHEVQVQQSRALNQAYIATLRAQVAMDRAAHLMRVPSFDRPGPVVDQARAYMRDAEAAFERFQALPDATAQQGAMDDLASRFQSLLNTGLSLQLMLLEEEDLGGYDAGKSRVAESSQIFMDAADDFFAAKAERGDALAERFNAMAGWLNLALAGALSGALLLMWVVIWGVRANVIRPLSRIIEHFRRIADGDLATPVEARGDNEIGQLYAELDGMRRALAETVERVRDGGDRVLDNAAHLSEGNQELSARTRQQAASLEQTASSLDEMTASVADTAGHVREANTLAEQATGKAHQGNDGVGAFVETMAEIRERSSRIGEIVGLIDDIAFQTNLLALNASVEAARAGEQGRGFAVVAEEVRLLASRSAQAAQEIRALIEASRGSVERGDGLSRRASEDMAAIVDAIQRLGERIDWIAHAATEQHRGLDQINQAMHQMGIVTQRNSTMVEQANRAAAALEDEAGRMRDFTARFRLPSAPDEQGDAVSVDGPAEVSEGIGPQNSRNLEAMPA</sequence>
<dbReference type="Pfam" id="PF00672">
    <property type="entry name" value="HAMP"/>
    <property type="match status" value="1"/>
</dbReference>
<evidence type="ECO:0000259" key="14">
    <source>
        <dbReference type="PROSITE" id="PS50111"/>
    </source>
</evidence>
<comment type="similarity">
    <text evidence="10">Belongs to the methyl-accepting chemotaxis (MCP) protein family.</text>
</comment>
<dbReference type="PANTHER" id="PTHR43531:SF7">
    <property type="entry name" value="AEROTAXIS RECEPTOR"/>
    <property type="match status" value="1"/>
</dbReference>
<evidence type="ECO:0000256" key="10">
    <source>
        <dbReference type="ARBA" id="ARBA00029447"/>
    </source>
</evidence>
<evidence type="ECO:0000256" key="3">
    <source>
        <dbReference type="ARBA" id="ARBA00022481"/>
    </source>
</evidence>
<feature type="domain" description="HAMP" evidence="15">
    <location>
        <begin position="216"/>
        <end position="268"/>
    </location>
</feature>
<comment type="subcellular location">
    <subcellularLocation>
        <location evidence="1">Cell inner membrane</location>
        <topology evidence="1">Multi-pass membrane protein</topology>
    </subcellularLocation>
</comment>
<reference evidence="16 17" key="1">
    <citation type="submission" date="2019-03" db="EMBL/GenBank/DDBJ databases">
        <title>Freshwater and sediment microbial communities from various areas in North America, analyzing microbe dynamics in response to fracking.</title>
        <authorList>
            <person name="Lamendella R."/>
        </authorList>
    </citation>
    <scope>NUCLEOTIDE SEQUENCE [LARGE SCALE GENOMIC DNA]</scope>
    <source>
        <strain evidence="16 17">1_TX</strain>
    </source>
</reference>
<evidence type="ECO:0000256" key="6">
    <source>
        <dbReference type="ARBA" id="ARBA00022692"/>
    </source>
</evidence>
<dbReference type="SMART" id="SM00283">
    <property type="entry name" value="MA"/>
    <property type="match status" value="1"/>
</dbReference>
<feature type="transmembrane region" description="Helical" evidence="13">
    <location>
        <begin position="12"/>
        <end position="34"/>
    </location>
</feature>
<dbReference type="InterPro" id="IPR004089">
    <property type="entry name" value="MCPsignal_dom"/>
</dbReference>
<proteinExistence type="inferred from homology"/>
<feature type="domain" description="Methyl-accepting transducer" evidence="14">
    <location>
        <begin position="273"/>
        <end position="502"/>
    </location>
</feature>
<dbReference type="InterPro" id="IPR004090">
    <property type="entry name" value="Chemotax_Me-accpt_rcpt"/>
</dbReference>
<dbReference type="InterPro" id="IPR035440">
    <property type="entry name" value="4HB_MCP_dom_sf"/>
</dbReference>
<protein>
    <submittedName>
        <fullName evidence="16">Methyl-accepting chemotaxis sensory transducer with TarH sensor</fullName>
    </submittedName>
</protein>
<keyword evidence="9 11" id="KW-0807">Transducer</keyword>
<feature type="region of interest" description="Disordered" evidence="12">
    <location>
        <begin position="287"/>
        <end position="307"/>
    </location>
</feature>
<name>A0A4R6I610_9GAMM</name>
<dbReference type="GO" id="GO:0004888">
    <property type="term" value="F:transmembrane signaling receptor activity"/>
    <property type="evidence" value="ECO:0007669"/>
    <property type="project" value="InterPro"/>
</dbReference>
<keyword evidence="2" id="KW-1003">Cell membrane</keyword>
<dbReference type="PROSITE" id="PS50111">
    <property type="entry name" value="CHEMOTAXIS_TRANSDUC_2"/>
    <property type="match status" value="1"/>
</dbReference>
<dbReference type="FunFam" id="1.10.287.950:FF:000001">
    <property type="entry name" value="Methyl-accepting chemotaxis sensory transducer"/>
    <property type="match status" value="1"/>
</dbReference>
<evidence type="ECO:0000256" key="12">
    <source>
        <dbReference type="SAM" id="MobiDB-lite"/>
    </source>
</evidence>
<dbReference type="Gene3D" id="1.10.287.950">
    <property type="entry name" value="Methyl-accepting chemotaxis protein"/>
    <property type="match status" value="1"/>
</dbReference>
<dbReference type="SUPFAM" id="SSF47170">
    <property type="entry name" value="Aspartate receptor, ligand-binding domain"/>
    <property type="match status" value="1"/>
</dbReference>
<keyword evidence="5" id="KW-0997">Cell inner membrane</keyword>
<dbReference type="Pfam" id="PF02203">
    <property type="entry name" value="TarH"/>
    <property type="match status" value="1"/>
</dbReference>
<dbReference type="InterPro" id="IPR003660">
    <property type="entry name" value="HAMP_dom"/>
</dbReference>
<feature type="transmembrane region" description="Helical" evidence="13">
    <location>
        <begin position="191"/>
        <end position="214"/>
    </location>
</feature>
<dbReference type="Pfam" id="PF00015">
    <property type="entry name" value="MCPsignal"/>
    <property type="match status" value="1"/>
</dbReference>
<keyword evidence="4" id="KW-0145">Chemotaxis</keyword>
<keyword evidence="6 13" id="KW-0812">Transmembrane</keyword>
<gene>
    <name evidence="16" type="ORF">DFO68_101327</name>
</gene>
<keyword evidence="17" id="KW-1185">Reference proteome</keyword>
<comment type="caution">
    <text evidence="16">The sequence shown here is derived from an EMBL/GenBank/DDBJ whole genome shotgun (WGS) entry which is preliminary data.</text>
</comment>
<evidence type="ECO:0000256" key="11">
    <source>
        <dbReference type="PROSITE-ProRule" id="PRU00284"/>
    </source>
</evidence>
<accession>A0A4R6I610</accession>
<evidence type="ECO:0000256" key="1">
    <source>
        <dbReference type="ARBA" id="ARBA00004429"/>
    </source>
</evidence>
<feature type="region of interest" description="Disordered" evidence="12">
    <location>
        <begin position="517"/>
        <end position="553"/>
    </location>
</feature>
<evidence type="ECO:0000256" key="8">
    <source>
        <dbReference type="ARBA" id="ARBA00023136"/>
    </source>
</evidence>
<dbReference type="SMART" id="SM00304">
    <property type="entry name" value="HAMP"/>
    <property type="match status" value="1"/>
</dbReference>
<evidence type="ECO:0000259" key="15">
    <source>
        <dbReference type="PROSITE" id="PS50885"/>
    </source>
</evidence>
<evidence type="ECO:0000256" key="2">
    <source>
        <dbReference type="ARBA" id="ARBA00022475"/>
    </source>
</evidence>
<evidence type="ECO:0000256" key="13">
    <source>
        <dbReference type="SAM" id="Phobius"/>
    </source>
</evidence>
<dbReference type="PANTHER" id="PTHR43531">
    <property type="entry name" value="PROTEIN ICFG"/>
    <property type="match status" value="1"/>
</dbReference>
<dbReference type="PRINTS" id="PR00260">
    <property type="entry name" value="CHEMTRNSDUCR"/>
</dbReference>
<evidence type="ECO:0000256" key="7">
    <source>
        <dbReference type="ARBA" id="ARBA00022989"/>
    </source>
</evidence>
<dbReference type="InterPro" id="IPR051310">
    <property type="entry name" value="MCP_chemotaxis"/>
</dbReference>
<dbReference type="CDD" id="cd11386">
    <property type="entry name" value="MCP_signal"/>
    <property type="match status" value="1"/>
</dbReference>
<organism evidence="16 17">
    <name type="scientific">Halomonas ventosae</name>
    <dbReference type="NCBI Taxonomy" id="229007"/>
    <lineage>
        <taxon>Bacteria</taxon>
        <taxon>Pseudomonadati</taxon>
        <taxon>Pseudomonadota</taxon>
        <taxon>Gammaproteobacteria</taxon>
        <taxon>Oceanospirillales</taxon>
        <taxon>Halomonadaceae</taxon>
        <taxon>Halomonas</taxon>
    </lineage>
</organism>
<evidence type="ECO:0000313" key="16">
    <source>
        <dbReference type="EMBL" id="TDO16796.1"/>
    </source>
</evidence>
<evidence type="ECO:0000256" key="4">
    <source>
        <dbReference type="ARBA" id="ARBA00022500"/>
    </source>
</evidence>
<keyword evidence="7 13" id="KW-1133">Transmembrane helix</keyword>
<dbReference type="GO" id="GO:0007165">
    <property type="term" value="P:signal transduction"/>
    <property type="evidence" value="ECO:0007669"/>
    <property type="project" value="UniProtKB-KW"/>
</dbReference>
<keyword evidence="3" id="KW-0488">Methylation</keyword>
<dbReference type="Gene3D" id="1.20.120.30">
    <property type="entry name" value="Aspartate receptor, ligand-binding domain"/>
    <property type="match status" value="1"/>
</dbReference>
<dbReference type="AlphaFoldDB" id="A0A4R6I610"/>
<dbReference type="InterPro" id="IPR003122">
    <property type="entry name" value="Tar_rcpt_lig-bd"/>
</dbReference>
<dbReference type="GO" id="GO:0005886">
    <property type="term" value="C:plasma membrane"/>
    <property type="evidence" value="ECO:0007669"/>
    <property type="project" value="UniProtKB-SubCell"/>
</dbReference>
<evidence type="ECO:0000256" key="9">
    <source>
        <dbReference type="ARBA" id="ARBA00023224"/>
    </source>
</evidence>
<dbReference type="EMBL" id="SNWH01000001">
    <property type="protein sequence ID" value="TDO16796.1"/>
    <property type="molecule type" value="Genomic_DNA"/>
</dbReference>
<dbReference type="Proteomes" id="UP000295150">
    <property type="component" value="Unassembled WGS sequence"/>
</dbReference>
<evidence type="ECO:0000256" key="5">
    <source>
        <dbReference type="ARBA" id="ARBA00022519"/>
    </source>
</evidence>
<evidence type="ECO:0000313" key="17">
    <source>
        <dbReference type="Proteomes" id="UP000295150"/>
    </source>
</evidence>
<dbReference type="SUPFAM" id="SSF58104">
    <property type="entry name" value="Methyl-accepting chemotaxis protein (MCP) signaling domain"/>
    <property type="match status" value="1"/>
</dbReference>
<dbReference type="PROSITE" id="PS50885">
    <property type="entry name" value="HAMP"/>
    <property type="match status" value="1"/>
</dbReference>
<dbReference type="CDD" id="cd19407">
    <property type="entry name" value="Tar_Tsr_sensor"/>
    <property type="match status" value="1"/>
</dbReference>